<name>A0AAX6FN65_IRIPA</name>
<proteinExistence type="predicted"/>
<gene>
    <name evidence="1" type="ORF">M6B38_410220</name>
</gene>
<accession>A0AAX6FN65</accession>
<keyword evidence="1" id="KW-0675">Receptor</keyword>
<evidence type="ECO:0000313" key="2">
    <source>
        <dbReference type="Proteomes" id="UP001140949"/>
    </source>
</evidence>
<reference evidence="1" key="1">
    <citation type="journal article" date="2023" name="GigaByte">
        <title>Genome assembly of the bearded iris, Iris pallida Lam.</title>
        <authorList>
            <person name="Bruccoleri R.E."/>
            <person name="Oakeley E.J."/>
            <person name="Faust A.M.E."/>
            <person name="Altorfer M."/>
            <person name="Dessus-Babus S."/>
            <person name="Burckhardt D."/>
            <person name="Oertli M."/>
            <person name="Naumann U."/>
            <person name="Petersen F."/>
            <person name="Wong J."/>
        </authorList>
    </citation>
    <scope>NUCLEOTIDE SEQUENCE</scope>
    <source>
        <strain evidence="1">GSM-AAB239-AS_SAM_17_03QT</strain>
    </source>
</reference>
<protein>
    <submittedName>
        <fullName evidence="1">Proline-rich receptor-like protein kinase PERK3</fullName>
    </submittedName>
</protein>
<keyword evidence="1" id="KW-0808">Transferase</keyword>
<evidence type="ECO:0000313" key="1">
    <source>
        <dbReference type="EMBL" id="KAJ6817508.1"/>
    </source>
</evidence>
<reference evidence="1" key="2">
    <citation type="submission" date="2023-04" db="EMBL/GenBank/DDBJ databases">
        <authorList>
            <person name="Bruccoleri R.E."/>
            <person name="Oakeley E.J."/>
            <person name="Faust A.-M."/>
            <person name="Dessus-Babus S."/>
            <person name="Altorfer M."/>
            <person name="Burckhardt D."/>
            <person name="Oertli M."/>
            <person name="Naumann U."/>
            <person name="Petersen F."/>
            <person name="Wong J."/>
        </authorList>
    </citation>
    <scope>NUCLEOTIDE SEQUENCE</scope>
    <source>
        <strain evidence="1">GSM-AAB239-AS_SAM_17_03QT</strain>
        <tissue evidence="1">Leaf</tissue>
    </source>
</reference>
<dbReference type="EMBL" id="JANAVB010027800">
    <property type="protein sequence ID" value="KAJ6817508.1"/>
    <property type="molecule type" value="Genomic_DNA"/>
</dbReference>
<organism evidence="1 2">
    <name type="scientific">Iris pallida</name>
    <name type="common">Sweet iris</name>
    <dbReference type="NCBI Taxonomy" id="29817"/>
    <lineage>
        <taxon>Eukaryota</taxon>
        <taxon>Viridiplantae</taxon>
        <taxon>Streptophyta</taxon>
        <taxon>Embryophyta</taxon>
        <taxon>Tracheophyta</taxon>
        <taxon>Spermatophyta</taxon>
        <taxon>Magnoliopsida</taxon>
        <taxon>Liliopsida</taxon>
        <taxon>Asparagales</taxon>
        <taxon>Iridaceae</taxon>
        <taxon>Iridoideae</taxon>
        <taxon>Irideae</taxon>
        <taxon>Iris</taxon>
    </lineage>
</organism>
<keyword evidence="1" id="KW-0418">Kinase</keyword>
<comment type="caution">
    <text evidence="1">The sequence shown here is derived from an EMBL/GenBank/DDBJ whole genome shotgun (WGS) entry which is preliminary data.</text>
</comment>
<dbReference type="Proteomes" id="UP001140949">
    <property type="component" value="Unassembled WGS sequence"/>
</dbReference>
<dbReference type="AlphaFoldDB" id="A0AAX6FN65"/>
<sequence>MRSTPELRDLDRGEGRLSRATRGCARPIAAVASPGAGRGGVSGRYVVVAMMSWAIGVAWL</sequence>
<keyword evidence="2" id="KW-1185">Reference proteome</keyword>
<dbReference type="GO" id="GO:0016301">
    <property type="term" value="F:kinase activity"/>
    <property type="evidence" value="ECO:0007669"/>
    <property type="project" value="UniProtKB-KW"/>
</dbReference>